<dbReference type="STRING" id="1226968.A6A40_00395"/>
<reference evidence="20 21" key="1">
    <citation type="journal article" date="2013" name="Int. J. Syst. Evol. Microbiol.">
        <title>Azospirillum humicireducens sp. nov., a nitrogen-fixing bacterium isolated from a microbial fuel cell.</title>
        <authorList>
            <person name="Zhou S."/>
            <person name="Han L."/>
            <person name="Wang Y."/>
            <person name="Yang G."/>
            <person name="Zhuang L."/>
            <person name="Hu P."/>
        </authorList>
    </citation>
    <scope>NUCLEOTIDE SEQUENCE [LARGE SCALE GENOMIC DNA]</scope>
    <source>
        <strain evidence="20 21">SgZ-5</strain>
    </source>
</reference>
<dbReference type="CDD" id="cd00769">
    <property type="entry name" value="PheRS_beta_core"/>
    <property type="match status" value="1"/>
</dbReference>
<proteinExistence type="inferred from homology"/>
<evidence type="ECO:0000313" key="20">
    <source>
        <dbReference type="EMBL" id="ANC90494.1"/>
    </source>
</evidence>
<dbReference type="Gene3D" id="3.30.70.380">
    <property type="entry name" value="Ferrodoxin-fold anticodon-binding domain"/>
    <property type="match status" value="1"/>
</dbReference>
<keyword evidence="9 15" id="KW-0067">ATP-binding</keyword>
<dbReference type="FunFam" id="2.40.50.140:FF:000045">
    <property type="entry name" value="Phenylalanine--tRNA ligase beta subunit"/>
    <property type="match status" value="1"/>
</dbReference>
<accession>A0A160JDL0</accession>
<dbReference type="InterPro" id="IPR005147">
    <property type="entry name" value="tRNA_synthase_B5-dom"/>
</dbReference>
<keyword evidence="6 15" id="KW-0436">Ligase</keyword>
<dbReference type="InterPro" id="IPR005146">
    <property type="entry name" value="B3/B4_tRNA-bd"/>
</dbReference>
<protein>
    <recommendedName>
        <fullName evidence="15">Phenylalanine--tRNA ligase beta subunit</fullName>
        <ecNumber evidence="15">6.1.1.20</ecNumber>
    </recommendedName>
    <alternativeName>
        <fullName evidence="15">Phenylalanyl-tRNA synthetase beta subunit</fullName>
        <shortName evidence="15">PheRS</shortName>
    </alternativeName>
</protein>
<comment type="subunit">
    <text evidence="3 15">Tetramer of two alpha and two beta subunits.</text>
</comment>
<sequence length="803" mass="85235">MKFTLSWLKDHLETDASLDQITEKLTALGLEVEGVHDRSKELAPFRVAHVVSAEKHPDADKLRVLMVDTGAGTLQVVCGAPNARAGMKGVFAPEGTYVPGSDITLKKGVIRGVESNGMMCSKRELKLSDEHEGIIELPDDAPVGAAFADYAGLNDPVIDINLTPDRADCAGVRGIARDLAAAGMGRLKPLTEGRLNAMPVPGAFKSPIGVEIESLDACPYYVGRYFRGVKNGPSPQWLQDKLTAIGLRPISILVDITNYITFDVSRPLHAFDADKVKGGIVVRLAREGETLPALNGKEYQLDPAMTVIADHERAEALGGIIGGETSGCTEETTNVFLEAAIFDTVRTAQTGRRLGVESDARYRLERGVDPAAVVEGIERATRLILDLCGGEASEIVTAGAEPEWKRSLTLRPGRVAALGGVELPRDRQVQILTDLGFTLEGEDAEGRLVVGVPSWRADVHGEADLVEEVLRVHGFDAIPATPLPRETVLTRPALTLKQRRVALAKRTLAARGLSEAVTWSFLSGPVAELFGGGQPGLRLVNPISSDLDVMRPSVLPNLIQAAGRNADRGFADVRLFEVGAAFRTPAPDGQDTVAAGIRAGAAVPRHWAEKARGVDVFDAKADALAVLEAVGAPAGNLQVTTDAPGWYHPGRSGVLRLGPTVMARFGEIHPSVLETLGVKGPVVGFEVMLDAVPLPKKKGGTAKPMVQLSAFQPVERDFAFVVDRKVEADKILRAVKGADKALVKDVAVFDVYEGPGVGEGRKSVAVSVTYQPTSATLTDEAIEAVGQKIVAAVVKATGGGLRA</sequence>
<comment type="subcellular location">
    <subcellularLocation>
        <location evidence="1 15">Cytoplasm</location>
    </subcellularLocation>
</comment>
<dbReference type="InterPro" id="IPR012340">
    <property type="entry name" value="NA-bd_OB-fold"/>
</dbReference>
<feature type="binding site" evidence="15">
    <location>
        <position position="464"/>
    </location>
    <ligand>
        <name>Mg(2+)</name>
        <dbReference type="ChEBI" id="CHEBI:18420"/>
        <note>shared with alpha subunit</note>
    </ligand>
</feature>
<keyword evidence="12 15" id="KW-0648">Protein biosynthesis</keyword>
<evidence type="ECO:0000256" key="3">
    <source>
        <dbReference type="ARBA" id="ARBA00011209"/>
    </source>
</evidence>
<dbReference type="CDD" id="cd02796">
    <property type="entry name" value="tRNA_bind_bactPheRS"/>
    <property type="match status" value="1"/>
</dbReference>
<dbReference type="SMART" id="SM00896">
    <property type="entry name" value="FDX-ACB"/>
    <property type="match status" value="1"/>
</dbReference>
<keyword evidence="21" id="KW-1185">Reference proteome</keyword>
<dbReference type="NCBIfam" id="NF045760">
    <property type="entry name" value="YtpR"/>
    <property type="match status" value="1"/>
</dbReference>
<feature type="binding site" evidence="15">
    <location>
        <position position="468"/>
    </location>
    <ligand>
        <name>Mg(2+)</name>
        <dbReference type="ChEBI" id="CHEBI:18420"/>
        <note>shared with alpha subunit</note>
    </ligand>
</feature>
<dbReference type="EC" id="6.1.1.20" evidence="15"/>
<dbReference type="Gene3D" id="2.40.50.140">
    <property type="entry name" value="Nucleic acid-binding proteins"/>
    <property type="match status" value="1"/>
</dbReference>
<dbReference type="Gene3D" id="3.50.40.10">
    <property type="entry name" value="Phenylalanyl-trna Synthetase, Chain B, domain 3"/>
    <property type="match status" value="1"/>
</dbReference>
<evidence type="ECO:0000256" key="5">
    <source>
        <dbReference type="ARBA" id="ARBA00022555"/>
    </source>
</evidence>
<dbReference type="RefSeq" id="WP_063633544.1">
    <property type="nucleotide sequence ID" value="NZ_CP015285.1"/>
</dbReference>
<comment type="similarity">
    <text evidence="2 15">Belongs to the phenylalanyl-tRNA synthetase beta subunit family. Type 1 subfamily.</text>
</comment>
<dbReference type="InterPro" id="IPR009061">
    <property type="entry name" value="DNA-bd_dom_put_sf"/>
</dbReference>
<dbReference type="SUPFAM" id="SSF50249">
    <property type="entry name" value="Nucleic acid-binding proteins"/>
    <property type="match status" value="1"/>
</dbReference>
<dbReference type="Pfam" id="PF17759">
    <property type="entry name" value="tRNA_synthFbeta"/>
    <property type="match status" value="1"/>
</dbReference>
<comment type="catalytic activity">
    <reaction evidence="14 15">
        <text>tRNA(Phe) + L-phenylalanine + ATP = L-phenylalanyl-tRNA(Phe) + AMP + diphosphate + H(+)</text>
        <dbReference type="Rhea" id="RHEA:19413"/>
        <dbReference type="Rhea" id="RHEA-COMP:9668"/>
        <dbReference type="Rhea" id="RHEA-COMP:9699"/>
        <dbReference type="ChEBI" id="CHEBI:15378"/>
        <dbReference type="ChEBI" id="CHEBI:30616"/>
        <dbReference type="ChEBI" id="CHEBI:33019"/>
        <dbReference type="ChEBI" id="CHEBI:58095"/>
        <dbReference type="ChEBI" id="CHEBI:78442"/>
        <dbReference type="ChEBI" id="CHEBI:78531"/>
        <dbReference type="ChEBI" id="CHEBI:456215"/>
        <dbReference type="EC" id="6.1.1.20"/>
    </reaction>
</comment>
<dbReference type="InterPro" id="IPR036690">
    <property type="entry name" value="Fdx_antiC-bd_sf"/>
</dbReference>
<evidence type="ECO:0000256" key="11">
    <source>
        <dbReference type="ARBA" id="ARBA00022884"/>
    </source>
</evidence>
<dbReference type="SUPFAM" id="SSF46955">
    <property type="entry name" value="Putative DNA-binding domain"/>
    <property type="match status" value="1"/>
</dbReference>
<dbReference type="GO" id="GO:0006432">
    <property type="term" value="P:phenylalanyl-tRNA aminoacylation"/>
    <property type="evidence" value="ECO:0007669"/>
    <property type="project" value="UniProtKB-UniRule"/>
</dbReference>
<keyword evidence="4 15" id="KW-0963">Cytoplasm</keyword>
<evidence type="ECO:0000256" key="10">
    <source>
        <dbReference type="ARBA" id="ARBA00022842"/>
    </source>
</evidence>
<evidence type="ECO:0000256" key="15">
    <source>
        <dbReference type="HAMAP-Rule" id="MF_00283"/>
    </source>
</evidence>
<dbReference type="PANTHER" id="PTHR10947:SF0">
    <property type="entry name" value="PHENYLALANINE--TRNA LIGASE BETA SUBUNIT"/>
    <property type="match status" value="1"/>
</dbReference>
<evidence type="ECO:0000256" key="8">
    <source>
        <dbReference type="ARBA" id="ARBA00022741"/>
    </source>
</evidence>
<keyword evidence="7 15" id="KW-0479">Metal-binding</keyword>
<evidence type="ECO:0000259" key="19">
    <source>
        <dbReference type="PROSITE" id="PS51483"/>
    </source>
</evidence>
<dbReference type="SMART" id="SM00874">
    <property type="entry name" value="B5"/>
    <property type="match status" value="1"/>
</dbReference>
<evidence type="ECO:0000259" key="18">
    <source>
        <dbReference type="PROSITE" id="PS51447"/>
    </source>
</evidence>
<keyword evidence="8 15" id="KW-0547">Nucleotide-binding</keyword>
<evidence type="ECO:0000256" key="16">
    <source>
        <dbReference type="PROSITE-ProRule" id="PRU00209"/>
    </source>
</evidence>
<dbReference type="InterPro" id="IPR005121">
    <property type="entry name" value="Fdx_antiC-bd"/>
</dbReference>
<evidence type="ECO:0000256" key="4">
    <source>
        <dbReference type="ARBA" id="ARBA00022490"/>
    </source>
</evidence>
<dbReference type="Gene3D" id="3.30.56.10">
    <property type="match status" value="2"/>
</dbReference>
<dbReference type="PANTHER" id="PTHR10947">
    <property type="entry name" value="PHENYLALANYL-TRNA SYNTHETASE BETA CHAIN AND LEUCINE-RICH REPEAT-CONTAINING PROTEIN 47"/>
    <property type="match status" value="1"/>
</dbReference>
<dbReference type="NCBIfam" id="TIGR00472">
    <property type="entry name" value="pheT_bact"/>
    <property type="match status" value="1"/>
</dbReference>
<keyword evidence="5 16" id="KW-0820">tRNA-binding</keyword>
<dbReference type="PROSITE" id="PS50886">
    <property type="entry name" value="TRBD"/>
    <property type="match status" value="1"/>
</dbReference>
<evidence type="ECO:0000256" key="12">
    <source>
        <dbReference type="ARBA" id="ARBA00022917"/>
    </source>
</evidence>
<gene>
    <name evidence="15" type="primary">pheT</name>
    <name evidence="20" type="ORF">A6A40_00395</name>
</gene>
<dbReference type="Pfam" id="PF01588">
    <property type="entry name" value="tRNA_bind"/>
    <property type="match status" value="1"/>
</dbReference>
<evidence type="ECO:0000256" key="9">
    <source>
        <dbReference type="ARBA" id="ARBA00022840"/>
    </source>
</evidence>
<dbReference type="HAMAP" id="MF_00283">
    <property type="entry name" value="Phe_tRNA_synth_beta1"/>
    <property type="match status" value="1"/>
</dbReference>
<dbReference type="GO" id="GO:0004826">
    <property type="term" value="F:phenylalanine-tRNA ligase activity"/>
    <property type="evidence" value="ECO:0007669"/>
    <property type="project" value="UniProtKB-UniRule"/>
</dbReference>
<evidence type="ECO:0000256" key="13">
    <source>
        <dbReference type="ARBA" id="ARBA00023146"/>
    </source>
</evidence>
<dbReference type="OrthoDB" id="9805455at2"/>
<organism evidence="20 21">
    <name type="scientific">Azospirillum humicireducens</name>
    <dbReference type="NCBI Taxonomy" id="1226968"/>
    <lineage>
        <taxon>Bacteria</taxon>
        <taxon>Pseudomonadati</taxon>
        <taxon>Pseudomonadota</taxon>
        <taxon>Alphaproteobacteria</taxon>
        <taxon>Rhodospirillales</taxon>
        <taxon>Azospirillaceae</taxon>
        <taxon>Azospirillum</taxon>
    </lineage>
</organism>
<feature type="domain" description="FDX-ACB" evidence="18">
    <location>
        <begin position="709"/>
        <end position="802"/>
    </location>
</feature>
<evidence type="ECO:0000256" key="14">
    <source>
        <dbReference type="ARBA" id="ARBA00049255"/>
    </source>
</evidence>
<dbReference type="SMART" id="SM00873">
    <property type="entry name" value="B3_4"/>
    <property type="match status" value="1"/>
</dbReference>
<keyword evidence="13 15" id="KW-0030">Aminoacyl-tRNA synthetase</keyword>
<keyword evidence="11 16" id="KW-0694">RNA-binding</keyword>
<dbReference type="PROSITE" id="PS51483">
    <property type="entry name" value="B5"/>
    <property type="match status" value="1"/>
</dbReference>
<feature type="domain" description="B5" evidence="19">
    <location>
        <begin position="403"/>
        <end position="480"/>
    </location>
</feature>
<feature type="binding site" evidence="15">
    <location>
        <position position="458"/>
    </location>
    <ligand>
        <name>Mg(2+)</name>
        <dbReference type="ChEBI" id="CHEBI:18420"/>
        <note>shared with alpha subunit</note>
    </ligand>
</feature>
<evidence type="ECO:0000256" key="6">
    <source>
        <dbReference type="ARBA" id="ARBA00022598"/>
    </source>
</evidence>
<dbReference type="SUPFAM" id="SSF55681">
    <property type="entry name" value="Class II aaRS and biotin synthetases"/>
    <property type="match status" value="1"/>
</dbReference>
<feature type="binding site" evidence="15">
    <location>
        <position position="467"/>
    </location>
    <ligand>
        <name>Mg(2+)</name>
        <dbReference type="ChEBI" id="CHEBI:18420"/>
        <note>shared with alpha subunit</note>
    </ligand>
</feature>
<name>A0A160JDL0_9PROT</name>
<dbReference type="InterPro" id="IPR045864">
    <property type="entry name" value="aa-tRNA-synth_II/BPL/LPL"/>
</dbReference>
<dbReference type="AlphaFoldDB" id="A0A160JDL0"/>
<feature type="domain" description="TRNA-binding" evidence="17">
    <location>
        <begin position="39"/>
        <end position="148"/>
    </location>
</feature>
<dbReference type="InterPro" id="IPR041616">
    <property type="entry name" value="PheRS_beta_core"/>
</dbReference>
<dbReference type="Pfam" id="PF03483">
    <property type="entry name" value="B3_4"/>
    <property type="match status" value="1"/>
</dbReference>
<evidence type="ECO:0000256" key="7">
    <source>
        <dbReference type="ARBA" id="ARBA00022723"/>
    </source>
</evidence>
<dbReference type="PROSITE" id="PS51447">
    <property type="entry name" value="FDX_ACB"/>
    <property type="match status" value="1"/>
</dbReference>
<dbReference type="InterPro" id="IPR045060">
    <property type="entry name" value="Phe-tRNA-ligase_IIc_bsu"/>
</dbReference>
<evidence type="ECO:0000256" key="2">
    <source>
        <dbReference type="ARBA" id="ARBA00008653"/>
    </source>
</evidence>
<dbReference type="GO" id="GO:0000287">
    <property type="term" value="F:magnesium ion binding"/>
    <property type="evidence" value="ECO:0007669"/>
    <property type="project" value="UniProtKB-UniRule"/>
</dbReference>
<dbReference type="InterPro" id="IPR002547">
    <property type="entry name" value="tRNA-bd_dom"/>
</dbReference>
<dbReference type="GO" id="GO:0000049">
    <property type="term" value="F:tRNA binding"/>
    <property type="evidence" value="ECO:0007669"/>
    <property type="project" value="UniProtKB-UniRule"/>
</dbReference>
<comment type="cofactor">
    <cofactor evidence="15">
        <name>Mg(2+)</name>
        <dbReference type="ChEBI" id="CHEBI:18420"/>
    </cofactor>
    <text evidence="15">Binds 2 magnesium ions per tetramer.</text>
</comment>
<dbReference type="KEGG" id="ahu:A6A40_00395"/>
<keyword evidence="10 15" id="KW-0460">Magnesium</keyword>
<dbReference type="GO" id="GO:0009328">
    <property type="term" value="C:phenylalanine-tRNA ligase complex"/>
    <property type="evidence" value="ECO:0007669"/>
    <property type="project" value="TreeGrafter"/>
</dbReference>
<dbReference type="Pfam" id="PF03484">
    <property type="entry name" value="B5"/>
    <property type="match status" value="1"/>
</dbReference>
<dbReference type="InterPro" id="IPR020825">
    <property type="entry name" value="Phe-tRNA_synthase-like_B3/B4"/>
</dbReference>
<dbReference type="SUPFAM" id="SSF56037">
    <property type="entry name" value="PheT/TilS domain"/>
    <property type="match status" value="1"/>
</dbReference>
<dbReference type="Gene3D" id="3.30.930.10">
    <property type="entry name" value="Bira Bifunctional Protein, Domain 2"/>
    <property type="match status" value="1"/>
</dbReference>
<dbReference type="FunFam" id="3.30.70.380:FF:000001">
    <property type="entry name" value="Phenylalanine--tRNA ligase beta subunit"/>
    <property type="match status" value="1"/>
</dbReference>
<dbReference type="InterPro" id="IPR004532">
    <property type="entry name" value="Phe-tRNA-ligase_IIc_bsu_bact"/>
</dbReference>
<dbReference type="Proteomes" id="UP000077405">
    <property type="component" value="Chromosome"/>
</dbReference>
<dbReference type="Pfam" id="PF03147">
    <property type="entry name" value="FDX-ACB"/>
    <property type="match status" value="1"/>
</dbReference>
<evidence type="ECO:0000256" key="1">
    <source>
        <dbReference type="ARBA" id="ARBA00004496"/>
    </source>
</evidence>
<dbReference type="InterPro" id="IPR033714">
    <property type="entry name" value="tRNA_bind_bactPheRS"/>
</dbReference>
<dbReference type="GO" id="GO:0005524">
    <property type="term" value="F:ATP binding"/>
    <property type="evidence" value="ECO:0007669"/>
    <property type="project" value="UniProtKB-UniRule"/>
</dbReference>
<evidence type="ECO:0000259" key="17">
    <source>
        <dbReference type="PROSITE" id="PS50886"/>
    </source>
</evidence>
<evidence type="ECO:0000313" key="21">
    <source>
        <dbReference type="Proteomes" id="UP000077405"/>
    </source>
</evidence>
<dbReference type="EMBL" id="CP015285">
    <property type="protein sequence ID" value="ANC90494.1"/>
    <property type="molecule type" value="Genomic_DNA"/>
</dbReference>
<dbReference type="SUPFAM" id="SSF54991">
    <property type="entry name" value="Anticodon-binding domain of PheRS"/>
    <property type="match status" value="1"/>
</dbReference>